<organism evidence="2">
    <name type="scientific">Caenorhabditis remanei</name>
    <name type="common">Caenorhabditis vulgaris</name>
    <dbReference type="NCBI Taxonomy" id="31234"/>
    <lineage>
        <taxon>Eukaryota</taxon>
        <taxon>Metazoa</taxon>
        <taxon>Ecdysozoa</taxon>
        <taxon>Nematoda</taxon>
        <taxon>Chromadorea</taxon>
        <taxon>Rhabditida</taxon>
        <taxon>Rhabditina</taxon>
        <taxon>Rhabditomorpha</taxon>
        <taxon>Rhabditoidea</taxon>
        <taxon>Rhabditidae</taxon>
        <taxon>Peloderinae</taxon>
        <taxon>Caenorhabditis</taxon>
    </lineage>
</organism>
<dbReference type="AlphaFoldDB" id="E3M9M8"/>
<protein>
    <submittedName>
        <fullName evidence="1">Uncharacterized protein</fullName>
    </submittedName>
</protein>
<dbReference type="Proteomes" id="UP000008281">
    <property type="component" value="Unassembled WGS sequence"/>
</dbReference>
<evidence type="ECO:0000313" key="1">
    <source>
        <dbReference type="EMBL" id="EFO96364.1"/>
    </source>
</evidence>
<dbReference type="EMBL" id="DS268430">
    <property type="protein sequence ID" value="EFO96364.1"/>
    <property type="molecule type" value="Genomic_DNA"/>
</dbReference>
<accession>E3M9M8</accession>
<evidence type="ECO:0000313" key="2">
    <source>
        <dbReference type="Proteomes" id="UP000008281"/>
    </source>
</evidence>
<dbReference type="HOGENOM" id="CLU_2294279_0_0_1"/>
<gene>
    <name evidence="1" type="ORF">CRE_14698</name>
</gene>
<keyword evidence="2" id="KW-1185">Reference proteome</keyword>
<dbReference type="InParanoid" id="E3M9M8"/>
<name>E3M9M8_CAERE</name>
<proteinExistence type="predicted"/>
<reference evidence="1" key="1">
    <citation type="submission" date="2007-07" db="EMBL/GenBank/DDBJ databases">
        <title>PCAP assembly of the Caenorhabditis remanei genome.</title>
        <authorList>
            <consortium name="The Caenorhabditis remanei Sequencing Consortium"/>
            <person name="Wilson R.K."/>
        </authorList>
    </citation>
    <scope>NUCLEOTIDE SEQUENCE [LARGE SCALE GENOMIC DNA]</scope>
    <source>
        <strain evidence="1">PB4641</strain>
    </source>
</reference>
<sequence>MYRKRVVTPKGRYHVMMVDHGGNKILNLTTDSIVEMFGFKWAVILFAEFCPRSNGHYVSWMRCGRKWKCVDDAVVKKESRKVIFSEHNVRALVFEKYEPSQ</sequence>